<sequence>MHRYSCIEVSVEKSPVQITQTPLINNHNKNGSALDKSDSNEYRRPPIGPIVRNTVITTIANTSKRQQQYGKSHPLYKLNVKPRHNNPVYNTIALALHTLTASGIATTLTRLQI</sequence>
<name>A0ABQ9ISF9_9CUCU</name>
<reference evidence="2" key="1">
    <citation type="journal article" date="2023" name="Insect Mol. Biol.">
        <title>Genome sequencing provides insights into the evolution of gene families encoding plant cell wall-degrading enzymes in longhorned beetles.</title>
        <authorList>
            <person name="Shin N.R."/>
            <person name="Okamura Y."/>
            <person name="Kirsch R."/>
            <person name="Pauchet Y."/>
        </authorList>
    </citation>
    <scope>NUCLEOTIDE SEQUENCE</scope>
    <source>
        <strain evidence="2">MMC_N1</strain>
    </source>
</reference>
<protein>
    <submittedName>
        <fullName evidence="2">Uncharacterized protein</fullName>
    </submittedName>
</protein>
<feature type="compositionally biased region" description="Basic and acidic residues" evidence="1">
    <location>
        <begin position="35"/>
        <end position="44"/>
    </location>
</feature>
<evidence type="ECO:0000313" key="3">
    <source>
        <dbReference type="Proteomes" id="UP001162164"/>
    </source>
</evidence>
<dbReference type="Proteomes" id="UP001162164">
    <property type="component" value="Unassembled WGS sequence"/>
</dbReference>
<gene>
    <name evidence="2" type="ORF">NQ317_007502</name>
</gene>
<evidence type="ECO:0000256" key="1">
    <source>
        <dbReference type="SAM" id="MobiDB-lite"/>
    </source>
</evidence>
<accession>A0ABQ9ISF9</accession>
<keyword evidence="3" id="KW-1185">Reference proteome</keyword>
<feature type="region of interest" description="Disordered" evidence="1">
    <location>
        <begin position="22"/>
        <end position="47"/>
    </location>
</feature>
<dbReference type="EMBL" id="JAPWTJ010002886">
    <property type="protein sequence ID" value="KAJ8964159.1"/>
    <property type="molecule type" value="Genomic_DNA"/>
</dbReference>
<organism evidence="2 3">
    <name type="scientific">Molorchus minor</name>
    <dbReference type="NCBI Taxonomy" id="1323400"/>
    <lineage>
        <taxon>Eukaryota</taxon>
        <taxon>Metazoa</taxon>
        <taxon>Ecdysozoa</taxon>
        <taxon>Arthropoda</taxon>
        <taxon>Hexapoda</taxon>
        <taxon>Insecta</taxon>
        <taxon>Pterygota</taxon>
        <taxon>Neoptera</taxon>
        <taxon>Endopterygota</taxon>
        <taxon>Coleoptera</taxon>
        <taxon>Polyphaga</taxon>
        <taxon>Cucujiformia</taxon>
        <taxon>Chrysomeloidea</taxon>
        <taxon>Cerambycidae</taxon>
        <taxon>Lamiinae</taxon>
        <taxon>Monochamini</taxon>
        <taxon>Molorchus</taxon>
    </lineage>
</organism>
<evidence type="ECO:0000313" key="2">
    <source>
        <dbReference type="EMBL" id="KAJ8964159.1"/>
    </source>
</evidence>
<feature type="compositionally biased region" description="Polar residues" evidence="1">
    <location>
        <begin position="22"/>
        <end position="31"/>
    </location>
</feature>
<proteinExistence type="predicted"/>
<comment type="caution">
    <text evidence="2">The sequence shown here is derived from an EMBL/GenBank/DDBJ whole genome shotgun (WGS) entry which is preliminary data.</text>
</comment>